<dbReference type="Proteomes" id="UP000198601">
    <property type="component" value="Unassembled WGS sequence"/>
</dbReference>
<organism evidence="1 2">
    <name type="scientific">Paenibacillus tianmuensis</name>
    <dbReference type="NCBI Taxonomy" id="624147"/>
    <lineage>
        <taxon>Bacteria</taxon>
        <taxon>Bacillati</taxon>
        <taxon>Bacillota</taxon>
        <taxon>Bacilli</taxon>
        <taxon>Bacillales</taxon>
        <taxon>Paenibacillaceae</taxon>
        <taxon>Paenibacillus</taxon>
    </lineage>
</organism>
<evidence type="ECO:0000313" key="2">
    <source>
        <dbReference type="Proteomes" id="UP000198601"/>
    </source>
</evidence>
<dbReference type="OrthoDB" id="9642478at2"/>
<dbReference type="EMBL" id="FMTT01000061">
    <property type="protein sequence ID" value="SCW83463.1"/>
    <property type="molecule type" value="Genomic_DNA"/>
</dbReference>
<protein>
    <submittedName>
        <fullName evidence="1">Uncharacterized protein</fullName>
    </submittedName>
</protein>
<name>A0A1G4TPY0_9BACL</name>
<proteinExistence type="predicted"/>
<dbReference type="AlphaFoldDB" id="A0A1G4TPY0"/>
<keyword evidence="2" id="KW-1185">Reference proteome</keyword>
<gene>
    <name evidence="1" type="ORF">SAMN04487970_106129</name>
</gene>
<sequence length="98" mass="11527">MKHHAAWERLFLAVEYLASSTGTLQQRLEIVYTSHLIPLRTVDFHSNTAKEDFSDIMLPLRERKMQNGKLDLSDEQAKEICKRIVSLFNRITFFEDKD</sequence>
<dbReference type="STRING" id="624147.SAMN04487970_106129"/>
<accession>A0A1G4TPY0</accession>
<dbReference type="RefSeq" id="WP_090676475.1">
    <property type="nucleotide sequence ID" value="NZ_FMTT01000061.1"/>
</dbReference>
<evidence type="ECO:0000313" key="1">
    <source>
        <dbReference type="EMBL" id="SCW83463.1"/>
    </source>
</evidence>
<reference evidence="2" key="1">
    <citation type="submission" date="2016-10" db="EMBL/GenBank/DDBJ databases">
        <authorList>
            <person name="Varghese N."/>
            <person name="Submissions S."/>
        </authorList>
    </citation>
    <scope>NUCLEOTIDE SEQUENCE [LARGE SCALE GENOMIC DNA]</scope>
    <source>
        <strain evidence="2">CGMCC 1.8946</strain>
    </source>
</reference>